<dbReference type="Pfam" id="PF08039">
    <property type="entry name" value="Mit_proteolip"/>
    <property type="match status" value="1"/>
</dbReference>
<protein>
    <submittedName>
        <fullName evidence="1">Uncharacterized protein</fullName>
    </submittedName>
</protein>
<dbReference type="GO" id="GO:0005739">
    <property type="term" value="C:mitochondrion"/>
    <property type="evidence" value="ECO:0007669"/>
    <property type="project" value="InterPro"/>
</dbReference>
<gene>
    <name evidence="1" type="ORF">BN2614_LOCUS3</name>
</gene>
<reference evidence="1 2" key="1">
    <citation type="submission" date="2018-10" db="EMBL/GenBank/DDBJ databases">
        <authorList>
            <person name="Ekblom R."/>
            <person name="Jareborg N."/>
        </authorList>
    </citation>
    <scope>NUCLEOTIDE SEQUENCE [LARGE SCALE GENOMIC DNA]</scope>
    <source>
        <tissue evidence="1">Muscle</tissue>
    </source>
</reference>
<evidence type="ECO:0000313" key="2">
    <source>
        <dbReference type="Proteomes" id="UP000269945"/>
    </source>
</evidence>
<proteinExistence type="predicted"/>
<dbReference type="AlphaFoldDB" id="A0A9X9PW74"/>
<evidence type="ECO:0000313" key="1">
    <source>
        <dbReference type="EMBL" id="VCW69282.1"/>
    </source>
</evidence>
<dbReference type="EMBL" id="CYRY02004814">
    <property type="protein sequence ID" value="VCW69282.1"/>
    <property type="molecule type" value="Genomic_DNA"/>
</dbReference>
<organism evidence="1 2">
    <name type="scientific">Gulo gulo</name>
    <name type="common">Wolverine</name>
    <name type="synonym">Gluton</name>
    <dbReference type="NCBI Taxonomy" id="48420"/>
    <lineage>
        <taxon>Eukaryota</taxon>
        <taxon>Metazoa</taxon>
        <taxon>Chordata</taxon>
        <taxon>Craniata</taxon>
        <taxon>Vertebrata</taxon>
        <taxon>Euteleostomi</taxon>
        <taxon>Mammalia</taxon>
        <taxon>Eutheria</taxon>
        <taxon>Laurasiatheria</taxon>
        <taxon>Carnivora</taxon>
        <taxon>Caniformia</taxon>
        <taxon>Musteloidea</taxon>
        <taxon>Mustelidae</taxon>
        <taxon>Guloninae</taxon>
        <taxon>Gulo</taxon>
    </lineage>
</organism>
<keyword evidence="2" id="KW-1185">Reference proteome</keyword>
<accession>A0A9X9PW74</accession>
<name>A0A9X9PW74_GULGU</name>
<comment type="caution">
    <text evidence="1">The sequence shown here is derived from an EMBL/GenBank/DDBJ whole genome shotgun (WGS) entry which is preliminary data.</text>
</comment>
<dbReference type="InterPro" id="IPR012574">
    <property type="entry name" value="ATP5MJ"/>
</dbReference>
<dbReference type="Proteomes" id="UP000269945">
    <property type="component" value="Unassembled WGS sequence"/>
</dbReference>
<sequence length="33" mass="3735">MGLMGFIIYKVRRADKKDETLKALSFAPGHGQR</sequence>